<sequence>MRIDLPVRRRRPLSLTSLIDIIFLLLLFFMLSATFTRFAKVEISAGAASAHAAVQAPDILIRLASDRWQINGLPFTHEEALPELKRLQDAGAAKAVLVVRDGVTSQALVSALERIRDGTGLSVTVAR</sequence>
<dbReference type="InterPro" id="IPR003400">
    <property type="entry name" value="ExbD"/>
</dbReference>
<dbReference type="GO" id="GO:0022857">
    <property type="term" value="F:transmembrane transporter activity"/>
    <property type="evidence" value="ECO:0007669"/>
    <property type="project" value="InterPro"/>
</dbReference>
<comment type="subcellular location">
    <subcellularLocation>
        <location evidence="1">Cell membrane</location>
        <topology evidence="1">Single-pass membrane protein</topology>
    </subcellularLocation>
    <subcellularLocation>
        <location evidence="7">Cell membrane</location>
        <topology evidence="7">Single-pass type II membrane protein</topology>
    </subcellularLocation>
</comment>
<dbReference type="Pfam" id="PF02472">
    <property type="entry name" value="ExbD"/>
    <property type="match status" value="1"/>
</dbReference>
<dbReference type="EMBL" id="JAODNV010000005">
    <property type="protein sequence ID" value="MCT8989438.1"/>
    <property type="molecule type" value="Genomic_DNA"/>
</dbReference>
<keyword evidence="6 8" id="KW-0472">Membrane</keyword>
<accession>A0A9X3B5P2</accession>
<gene>
    <name evidence="9" type="ORF">NYR54_03875</name>
</gene>
<dbReference type="Proteomes" id="UP001149009">
    <property type="component" value="Unassembled WGS sequence"/>
</dbReference>
<keyword evidence="3" id="KW-1003">Cell membrane</keyword>
<dbReference type="GO" id="GO:0005886">
    <property type="term" value="C:plasma membrane"/>
    <property type="evidence" value="ECO:0007669"/>
    <property type="project" value="UniProtKB-SubCell"/>
</dbReference>
<keyword evidence="4 7" id="KW-0812">Transmembrane</keyword>
<keyword evidence="10" id="KW-1185">Reference proteome</keyword>
<keyword evidence="7" id="KW-0813">Transport</keyword>
<keyword evidence="5 8" id="KW-1133">Transmembrane helix</keyword>
<evidence type="ECO:0000256" key="8">
    <source>
        <dbReference type="SAM" id="Phobius"/>
    </source>
</evidence>
<evidence type="ECO:0000256" key="3">
    <source>
        <dbReference type="ARBA" id="ARBA00022475"/>
    </source>
</evidence>
<dbReference type="GO" id="GO:0015031">
    <property type="term" value="P:protein transport"/>
    <property type="evidence" value="ECO:0007669"/>
    <property type="project" value="UniProtKB-KW"/>
</dbReference>
<comment type="caution">
    <text evidence="9">The sequence shown here is derived from an EMBL/GenBank/DDBJ whole genome shotgun (WGS) entry which is preliminary data.</text>
</comment>
<evidence type="ECO:0000256" key="1">
    <source>
        <dbReference type="ARBA" id="ARBA00004162"/>
    </source>
</evidence>
<evidence type="ECO:0000256" key="4">
    <source>
        <dbReference type="ARBA" id="ARBA00022692"/>
    </source>
</evidence>
<dbReference type="RefSeq" id="WP_261514198.1">
    <property type="nucleotide sequence ID" value="NZ_JAODNV010000005.1"/>
</dbReference>
<evidence type="ECO:0000313" key="10">
    <source>
        <dbReference type="Proteomes" id="UP001149009"/>
    </source>
</evidence>
<evidence type="ECO:0000256" key="7">
    <source>
        <dbReference type="RuleBase" id="RU003879"/>
    </source>
</evidence>
<proteinExistence type="inferred from homology"/>
<keyword evidence="7" id="KW-0653">Protein transport</keyword>
<evidence type="ECO:0000256" key="6">
    <source>
        <dbReference type="ARBA" id="ARBA00023136"/>
    </source>
</evidence>
<organism evidence="9 10">
    <name type="scientific">Chelativorans petroleitrophicus</name>
    <dbReference type="NCBI Taxonomy" id="2975484"/>
    <lineage>
        <taxon>Bacteria</taxon>
        <taxon>Pseudomonadati</taxon>
        <taxon>Pseudomonadota</taxon>
        <taxon>Alphaproteobacteria</taxon>
        <taxon>Hyphomicrobiales</taxon>
        <taxon>Phyllobacteriaceae</taxon>
        <taxon>Chelativorans</taxon>
    </lineage>
</organism>
<evidence type="ECO:0000313" key="9">
    <source>
        <dbReference type="EMBL" id="MCT8989438.1"/>
    </source>
</evidence>
<evidence type="ECO:0000256" key="5">
    <source>
        <dbReference type="ARBA" id="ARBA00022989"/>
    </source>
</evidence>
<protein>
    <submittedName>
        <fullName evidence="9">Biopolymer transporter ExbD</fullName>
    </submittedName>
</protein>
<evidence type="ECO:0000256" key="2">
    <source>
        <dbReference type="ARBA" id="ARBA00005811"/>
    </source>
</evidence>
<reference evidence="9" key="1">
    <citation type="submission" date="2022-08" db="EMBL/GenBank/DDBJ databases">
        <title>Chelativorans sichuanense sp. nov., a paraffin oil-degrading bacterium isolated from a mixture of oil-based drill cuttings and paddy soil.</title>
        <authorList>
            <person name="Yu J."/>
            <person name="Liu H."/>
            <person name="Chen Q."/>
        </authorList>
    </citation>
    <scope>NUCLEOTIDE SEQUENCE</scope>
    <source>
        <strain evidence="9">SCAU 2101</strain>
    </source>
</reference>
<comment type="similarity">
    <text evidence="2 7">Belongs to the ExbD/TolR family.</text>
</comment>
<name>A0A9X3B5P2_9HYPH</name>
<dbReference type="AlphaFoldDB" id="A0A9X3B5P2"/>
<feature type="transmembrane region" description="Helical" evidence="8">
    <location>
        <begin position="12"/>
        <end position="31"/>
    </location>
</feature>